<dbReference type="AlphaFoldDB" id="A0A0A9BCN6"/>
<proteinExistence type="predicted"/>
<protein>
    <submittedName>
        <fullName evidence="2">Uncharacterized protein</fullName>
    </submittedName>
</protein>
<reference evidence="2" key="1">
    <citation type="submission" date="2014-09" db="EMBL/GenBank/DDBJ databases">
        <authorList>
            <person name="Magalhaes I.L.F."/>
            <person name="Oliveira U."/>
            <person name="Santos F.R."/>
            <person name="Vidigal T.H.D.A."/>
            <person name="Brescovit A.D."/>
            <person name="Santos A.J."/>
        </authorList>
    </citation>
    <scope>NUCLEOTIDE SEQUENCE</scope>
    <source>
        <tissue evidence="2">Shoot tissue taken approximately 20 cm above the soil surface</tissue>
    </source>
</reference>
<accession>A0A0A9BCN6</accession>
<evidence type="ECO:0000256" key="1">
    <source>
        <dbReference type="SAM" id="MobiDB-lite"/>
    </source>
</evidence>
<evidence type="ECO:0000313" key="2">
    <source>
        <dbReference type="EMBL" id="JAD61719.1"/>
    </source>
</evidence>
<dbReference type="EMBL" id="GBRH01236176">
    <property type="protein sequence ID" value="JAD61719.1"/>
    <property type="molecule type" value="Transcribed_RNA"/>
</dbReference>
<reference evidence="2" key="2">
    <citation type="journal article" date="2015" name="Data Brief">
        <title>Shoot transcriptome of the giant reed, Arundo donax.</title>
        <authorList>
            <person name="Barrero R.A."/>
            <person name="Guerrero F.D."/>
            <person name="Moolhuijzen P."/>
            <person name="Goolsby J.A."/>
            <person name="Tidwell J."/>
            <person name="Bellgard S.E."/>
            <person name="Bellgard M.I."/>
        </authorList>
    </citation>
    <scope>NUCLEOTIDE SEQUENCE</scope>
    <source>
        <tissue evidence="2">Shoot tissue taken approximately 20 cm above the soil surface</tissue>
    </source>
</reference>
<sequence>MELPGFRWASTGGAARKRSPS</sequence>
<organism evidence="2">
    <name type="scientific">Arundo donax</name>
    <name type="common">Giant reed</name>
    <name type="synonym">Donax arundinaceus</name>
    <dbReference type="NCBI Taxonomy" id="35708"/>
    <lineage>
        <taxon>Eukaryota</taxon>
        <taxon>Viridiplantae</taxon>
        <taxon>Streptophyta</taxon>
        <taxon>Embryophyta</taxon>
        <taxon>Tracheophyta</taxon>
        <taxon>Spermatophyta</taxon>
        <taxon>Magnoliopsida</taxon>
        <taxon>Liliopsida</taxon>
        <taxon>Poales</taxon>
        <taxon>Poaceae</taxon>
        <taxon>PACMAD clade</taxon>
        <taxon>Arundinoideae</taxon>
        <taxon>Arundineae</taxon>
        <taxon>Arundo</taxon>
    </lineage>
</organism>
<name>A0A0A9BCN6_ARUDO</name>
<feature type="region of interest" description="Disordered" evidence="1">
    <location>
        <begin position="1"/>
        <end position="21"/>
    </location>
</feature>